<evidence type="ECO:0000313" key="12">
    <source>
        <dbReference type="Proteomes" id="UP000005876"/>
    </source>
</evidence>
<dbReference type="eggNOG" id="COG4605">
    <property type="taxonomic scope" value="Bacteria"/>
</dbReference>
<proteinExistence type="inferred from homology"/>
<keyword evidence="9 10" id="KW-0472">Membrane</keyword>
<dbReference type="Gene3D" id="1.10.3470.10">
    <property type="entry name" value="ABC transporter involved in vitamin B12 uptake, BtuC"/>
    <property type="match status" value="1"/>
</dbReference>
<feature type="transmembrane region" description="Helical" evidence="10">
    <location>
        <begin position="41"/>
        <end position="61"/>
    </location>
</feature>
<feature type="transmembrane region" description="Helical" evidence="10">
    <location>
        <begin position="73"/>
        <end position="95"/>
    </location>
</feature>
<dbReference type="SUPFAM" id="SSF81345">
    <property type="entry name" value="ABC transporter involved in vitamin B12 uptake, BtuC"/>
    <property type="match status" value="1"/>
</dbReference>
<accession>G7W3E1</accession>
<name>G7W3E1_PAETH</name>
<feature type="transmembrane region" description="Helical" evidence="10">
    <location>
        <begin position="289"/>
        <end position="310"/>
    </location>
</feature>
<evidence type="ECO:0000256" key="9">
    <source>
        <dbReference type="ARBA" id="ARBA00023136"/>
    </source>
</evidence>
<feature type="transmembrane region" description="Helical" evidence="10">
    <location>
        <begin position="177"/>
        <end position="196"/>
    </location>
</feature>
<feature type="transmembrane region" description="Helical" evidence="10">
    <location>
        <begin position="129"/>
        <end position="150"/>
    </location>
</feature>
<dbReference type="CDD" id="cd06550">
    <property type="entry name" value="TM_ABC_iron-siderophores_like"/>
    <property type="match status" value="1"/>
</dbReference>
<protein>
    <submittedName>
        <fullName evidence="11">Enterochelin ABC transporter permease</fullName>
    </submittedName>
</protein>
<feature type="transmembrane region" description="Helical" evidence="10">
    <location>
        <begin position="7"/>
        <end position="26"/>
    </location>
</feature>
<dbReference type="GO" id="GO:0022857">
    <property type="term" value="F:transmembrane transporter activity"/>
    <property type="evidence" value="ECO:0007669"/>
    <property type="project" value="InterPro"/>
</dbReference>
<evidence type="ECO:0000256" key="8">
    <source>
        <dbReference type="ARBA" id="ARBA00023004"/>
    </source>
</evidence>
<sequence>MNPKLKIGILAAAALLLIVAFVFVDLPHTWHYALPRRLKKIAAFILTGGSIAFATVIFQTITNNKILTPGIIGLDSLYMLIQTTIVFAFGSVPFISTSRELNFLLSVGLMVLFAGLLYKLIFRKDGRGIYVLLLIGLVFGTLFNSLSTFMEVLIDPNEYAKIQDKSFASFSNVNTELLWLSVFILVLVFAYAWRFIKYLDVLSLGREHAVNLGLPYGFIIKRLLVIVAILISISTALVGPITFLGLIVANVAYQVIKTYQHRYIIPASICVSVIALAGCQLLAERVFDLSTTVSVIINFIGGVYFLYLLLRENKSW</sequence>
<reference key="2">
    <citation type="submission" date="2011-11" db="EMBL/GenBank/DDBJ databases">
        <authorList>
            <person name="Shin S.H."/>
            <person name="Kim S."/>
            <person name="Kim J.Y."/>
        </authorList>
    </citation>
    <scope>NUCLEOTIDE SEQUENCE</scope>
    <source>
        <strain>HPL-003</strain>
    </source>
</reference>
<keyword evidence="5" id="KW-0410">Iron transport</keyword>
<dbReference type="InterPro" id="IPR000522">
    <property type="entry name" value="ABC_transptr_permease_BtuC"/>
</dbReference>
<evidence type="ECO:0000256" key="2">
    <source>
        <dbReference type="ARBA" id="ARBA00007935"/>
    </source>
</evidence>
<dbReference type="GO" id="GO:0033214">
    <property type="term" value="P:siderophore-iron import into cell"/>
    <property type="evidence" value="ECO:0007669"/>
    <property type="project" value="TreeGrafter"/>
</dbReference>
<keyword evidence="7 10" id="KW-1133">Transmembrane helix</keyword>
<dbReference type="OrthoDB" id="9796260at2"/>
<dbReference type="GO" id="GO:0005886">
    <property type="term" value="C:plasma membrane"/>
    <property type="evidence" value="ECO:0007669"/>
    <property type="project" value="UniProtKB-SubCell"/>
</dbReference>
<dbReference type="PANTHER" id="PTHR30472">
    <property type="entry name" value="FERRIC ENTEROBACTIN TRANSPORT SYSTEM PERMEASE PROTEIN"/>
    <property type="match status" value="1"/>
</dbReference>
<comment type="subcellular location">
    <subcellularLocation>
        <location evidence="1">Cell membrane</location>
        <topology evidence="1">Multi-pass membrane protein</topology>
    </subcellularLocation>
</comment>
<evidence type="ECO:0000256" key="6">
    <source>
        <dbReference type="ARBA" id="ARBA00022692"/>
    </source>
</evidence>
<feature type="transmembrane region" description="Helical" evidence="10">
    <location>
        <begin position="101"/>
        <end position="122"/>
    </location>
</feature>
<dbReference type="HOGENOM" id="CLU_050494_0_0_9"/>
<keyword evidence="5" id="KW-0406">Ion transport</keyword>
<keyword evidence="3" id="KW-0813">Transport</keyword>
<evidence type="ECO:0000256" key="5">
    <source>
        <dbReference type="ARBA" id="ARBA00022496"/>
    </source>
</evidence>
<evidence type="ECO:0000256" key="4">
    <source>
        <dbReference type="ARBA" id="ARBA00022475"/>
    </source>
</evidence>
<dbReference type="Proteomes" id="UP000005876">
    <property type="component" value="Chromosome"/>
</dbReference>
<evidence type="ECO:0000256" key="10">
    <source>
        <dbReference type="SAM" id="Phobius"/>
    </source>
</evidence>
<dbReference type="AlphaFoldDB" id="G7W3E1"/>
<dbReference type="STRING" id="985665.HPL003_03120"/>
<dbReference type="EMBL" id="CP003107">
    <property type="protein sequence ID" value="AET57404.1"/>
    <property type="molecule type" value="Genomic_DNA"/>
</dbReference>
<dbReference type="InterPro" id="IPR037294">
    <property type="entry name" value="ABC_BtuC-like"/>
</dbReference>
<reference evidence="12" key="1">
    <citation type="submission" date="2011-11" db="EMBL/GenBank/DDBJ databases">
        <title>Complete sequence of Paenibacillus terrae HPL-003.</title>
        <authorList>
            <person name="Shin S.H."/>
            <person name="Kim S."/>
            <person name="Kim J.Y."/>
        </authorList>
    </citation>
    <scope>NUCLEOTIDE SEQUENCE [LARGE SCALE GENOMIC DNA]</scope>
    <source>
        <strain evidence="12">HPL-003</strain>
    </source>
</reference>
<evidence type="ECO:0000256" key="3">
    <source>
        <dbReference type="ARBA" id="ARBA00022448"/>
    </source>
</evidence>
<gene>
    <name evidence="11" type="ordered locus">HPL003_03120</name>
</gene>
<reference evidence="11 12" key="3">
    <citation type="journal article" date="2012" name="J. Bacteriol.">
        <title>Genome Sequence of Paenibacillus terrae HPL-003, a Xylanase-Producing Bacterium Isolated from Soil Found in Forest Residue.</title>
        <authorList>
            <person name="Shin S.H."/>
            <person name="Kim S."/>
            <person name="Kim J.Y."/>
            <person name="Song H.Y."/>
            <person name="Cho S.J."/>
            <person name="Kim D.R."/>
            <person name="Lee K.I."/>
            <person name="Lim H.K."/>
            <person name="Park N.J."/>
            <person name="Hwang I.T."/>
            <person name="Yang K.S."/>
        </authorList>
    </citation>
    <scope>NUCLEOTIDE SEQUENCE [LARGE SCALE GENOMIC DNA]</scope>
    <source>
        <strain evidence="11 12">HPL-003</strain>
    </source>
</reference>
<keyword evidence="8" id="KW-0408">Iron</keyword>
<feature type="transmembrane region" description="Helical" evidence="10">
    <location>
        <begin position="237"/>
        <end position="256"/>
    </location>
</feature>
<keyword evidence="6 10" id="KW-0812">Transmembrane</keyword>
<feature type="transmembrane region" description="Helical" evidence="10">
    <location>
        <begin position="263"/>
        <end position="283"/>
    </location>
</feature>
<evidence type="ECO:0000256" key="1">
    <source>
        <dbReference type="ARBA" id="ARBA00004651"/>
    </source>
</evidence>
<evidence type="ECO:0000313" key="11">
    <source>
        <dbReference type="EMBL" id="AET57404.1"/>
    </source>
</evidence>
<dbReference type="Pfam" id="PF01032">
    <property type="entry name" value="FecCD"/>
    <property type="match status" value="1"/>
</dbReference>
<dbReference type="PANTHER" id="PTHR30472:SF19">
    <property type="entry name" value="PETROBACTIN IMPORT SYSTEM PERMEASE PROTEIN YCLO"/>
    <property type="match status" value="1"/>
</dbReference>
<dbReference type="FunFam" id="1.10.3470.10:FF:000004">
    <property type="entry name" value="Iron compound ABC transporter, permease"/>
    <property type="match status" value="1"/>
</dbReference>
<comment type="similarity">
    <text evidence="2">Belongs to the binding-protein-dependent transport system permease family. FecCD subfamily.</text>
</comment>
<evidence type="ECO:0000256" key="7">
    <source>
        <dbReference type="ARBA" id="ARBA00022989"/>
    </source>
</evidence>
<keyword evidence="4" id="KW-1003">Cell membrane</keyword>
<organism evidence="11 12">
    <name type="scientific">Paenibacillus terrae (strain HPL-003)</name>
    <dbReference type="NCBI Taxonomy" id="985665"/>
    <lineage>
        <taxon>Bacteria</taxon>
        <taxon>Bacillati</taxon>
        <taxon>Bacillota</taxon>
        <taxon>Bacilli</taxon>
        <taxon>Bacillales</taxon>
        <taxon>Paenibacillaceae</taxon>
        <taxon>Paenibacillus</taxon>
    </lineage>
</organism>
<dbReference type="RefSeq" id="WP_014278185.1">
    <property type="nucleotide sequence ID" value="NC_016641.1"/>
</dbReference>
<dbReference type="KEGG" id="pta:HPL003_03120"/>